<evidence type="ECO:0000256" key="8">
    <source>
        <dbReference type="SAM" id="Coils"/>
    </source>
</evidence>
<protein>
    <submittedName>
        <fullName evidence="9">TolC family protein</fullName>
    </submittedName>
</protein>
<keyword evidence="7" id="KW-0998">Cell outer membrane</keyword>
<keyword evidence="3" id="KW-0813">Transport</keyword>
<evidence type="ECO:0000256" key="4">
    <source>
        <dbReference type="ARBA" id="ARBA00022452"/>
    </source>
</evidence>
<evidence type="ECO:0000313" key="10">
    <source>
        <dbReference type="Proteomes" id="UP001252186"/>
    </source>
</evidence>
<keyword evidence="6" id="KW-0472">Membrane</keyword>
<dbReference type="InterPro" id="IPR051906">
    <property type="entry name" value="TolC-like"/>
</dbReference>
<proteinExistence type="inferred from homology"/>
<dbReference type="Gene3D" id="1.20.1600.10">
    <property type="entry name" value="Outer membrane efflux proteins (OEP)"/>
    <property type="match status" value="1"/>
</dbReference>
<dbReference type="EMBL" id="JAVRHV010000008">
    <property type="protein sequence ID" value="MDT0554223.1"/>
    <property type="molecule type" value="Genomic_DNA"/>
</dbReference>
<evidence type="ECO:0000256" key="2">
    <source>
        <dbReference type="ARBA" id="ARBA00007613"/>
    </source>
</evidence>
<keyword evidence="10" id="KW-1185">Reference proteome</keyword>
<name>A0ABU2Y7P4_9FLAO</name>
<comment type="caution">
    <text evidence="9">The sequence shown here is derived from an EMBL/GenBank/DDBJ whole genome shotgun (WGS) entry which is preliminary data.</text>
</comment>
<dbReference type="PANTHER" id="PTHR30026:SF20">
    <property type="entry name" value="OUTER MEMBRANE PROTEIN TOLC"/>
    <property type="match status" value="1"/>
</dbReference>
<comment type="similarity">
    <text evidence="2">Belongs to the outer membrane factor (OMF) (TC 1.B.17) family.</text>
</comment>
<evidence type="ECO:0000256" key="1">
    <source>
        <dbReference type="ARBA" id="ARBA00004442"/>
    </source>
</evidence>
<sequence length="473" mass="53822">MKLSLFSKFCYYGFVFFYFSQGSAQNSIDSLNLQTILSKAIENNAALKNSALEIEKSEETKKSILHTYIPTVELGGKYAYTQGELNLETTSIPIDVPGFNLPPIIPGFPPITVPSTGLEIPPIDQNIDFNGNLWMGGLTAKWTLFTGLKAPYLSKAMEHKIKAQEQQYIQREADLIIEVSEYYDKIALLEKTKLVLNIQRERLNKETLVAKKAFEQGLITRHELQKTEIFQLELDSKQLEYEGAKELLMLKLEQLTGIPIIQLELLEVELTPRLNQELEKTYLDRPEITALDESIIASEYKYKSEVSGYLPKVQAFYTHQYAGMTNGELGILGFEEVSAYPLNALGVGMKWEIFDGLHSRGQRLKAKIDLEQLTNKKEEVQELLALNYQNCISRYRTLSAQVELKRKQQKSAEKSLEISYKEYTNGLIKLSDYLEAQADLTTTILEYYQTVCSQRRSALDLLNATGSIDIQKL</sequence>
<keyword evidence="8" id="KW-0175">Coiled coil</keyword>
<evidence type="ECO:0000256" key="5">
    <source>
        <dbReference type="ARBA" id="ARBA00022692"/>
    </source>
</evidence>
<dbReference type="InterPro" id="IPR003423">
    <property type="entry name" value="OMP_efflux"/>
</dbReference>
<dbReference type="RefSeq" id="WP_311594304.1">
    <property type="nucleotide sequence ID" value="NZ_JAVRHV010000008.1"/>
</dbReference>
<organism evidence="9 10">
    <name type="scientific">Urechidicola vernalis</name>
    <dbReference type="NCBI Taxonomy" id="3075600"/>
    <lineage>
        <taxon>Bacteria</taxon>
        <taxon>Pseudomonadati</taxon>
        <taxon>Bacteroidota</taxon>
        <taxon>Flavobacteriia</taxon>
        <taxon>Flavobacteriales</taxon>
        <taxon>Flavobacteriaceae</taxon>
        <taxon>Urechidicola</taxon>
    </lineage>
</organism>
<comment type="subcellular location">
    <subcellularLocation>
        <location evidence="1">Cell outer membrane</location>
    </subcellularLocation>
</comment>
<accession>A0ABU2Y7P4</accession>
<dbReference type="PANTHER" id="PTHR30026">
    <property type="entry name" value="OUTER MEMBRANE PROTEIN TOLC"/>
    <property type="match status" value="1"/>
</dbReference>
<reference evidence="9 10" key="1">
    <citation type="submission" date="2023-09" db="EMBL/GenBank/DDBJ databases">
        <authorList>
            <person name="Rey-Velasco X."/>
        </authorList>
    </citation>
    <scope>NUCLEOTIDE SEQUENCE [LARGE SCALE GENOMIC DNA]</scope>
    <source>
        <strain evidence="9 10">P050</strain>
    </source>
</reference>
<gene>
    <name evidence="9" type="ORF">RM519_13260</name>
</gene>
<evidence type="ECO:0000256" key="7">
    <source>
        <dbReference type="ARBA" id="ARBA00023237"/>
    </source>
</evidence>
<evidence type="ECO:0000313" key="9">
    <source>
        <dbReference type="EMBL" id="MDT0554223.1"/>
    </source>
</evidence>
<evidence type="ECO:0000256" key="3">
    <source>
        <dbReference type="ARBA" id="ARBA00022448"/>
    </source>
</evidence>
<dbReference type="Proteomes" id="UP001252186">
    <property type="component" value="Unassembled WGS sequence"/>
</dbReference>
<keyword evidence="4" id="KW-1134">Transmembrane beta strand</keyword>
<dbReference type="Pfam" id="PF02321">
    <property type="entry name" value="OEP"/>
    <property type="match status" value="2"/>
</dbReference>
<keyword evidence="5" id="KW-0812">Transmembrane</keyword>
<dbReference type="SUPFAM" id="SSF56954">
    <property type="entry name" value="Outer membrane efflux proteins (OEP)"/>
    <property type="match status" value="1"/>
</dbReference>
<feature type="coiled-coil region" evidence="8">
    <location>
        <begin position="363"/>
        <end position="390"/>
    </location>
</feature>
<evidence type="ECO:0000256" key="6">
    <source>
        <dbReference type="ARBA" id="ARBA00023136"/>
    </source>
</evidence>